<evidence type="ECO:0000259" key="7">
    <source>
        <dbReference type="Pfam" id="PF00501"/>
    </source>
</evidence>
<comment type="pathway">
    <text evidence="2">Lipid metabolism; fatty acid beta-oxidation.</text>
</comment>
<feature type="domain" description="ApeI dehydratase-like" evidence="9">
    <location>
        <begin position="470"/>
        <end position="564"/>
    </location>
</feature>
<evidence type="ECO:0000313" key="10">
    <source>
        <dbReference type="EMBL" id="MCA1855364.1"/>
    </source>
</evidence>
<dbReference type="InterPro" id="IPR025110">
    <property type="entry name" value="AMP-bd_C"/>
</dbReference>
<keyword evidence="11" id="KW-1185">Reference proteome</keyword>
<dbReference type="PANTHER" id="PTHR43767">
    <property type="entry name" value="LONG-CHAIN-FATTY-ACID--COA LIGASE"/>
    <property type="match status" value="1"/>
</dbReference>
<dbReference type="EC" id="6.2.1.3" evidence="4"/>
<gene>
    <name evidence="10" type="ORF">LE190_05425</name>
</gene>
<organism evidence="10 11">
    <name type="scientific">Massilia hydrophila</name>
    <dbReference type="NCBI Taxonomy" id="3044279"/>
    <lineage>
        <taxon>Bacteria</taxon>
        <taxon>Pseudomonadati</taxon>
        <taxon>Pseudomonadota</taxon>
        <taxon>Betaproteobacteria</taxon>
        <taxon>Burkholderiales</taxon>
        <taxon>Oxalobacteraceae</taxon>
        <taxon>Telluria group</taxon>
        <taxon>Massilia</taxon>
    </lineage>
</organism>
<evidence type="ECO:0000256" key="1">
    <source>
        <dbReference type="ARBA" id="ARBA00004170"/>
    </source>
</evidence>
<dbReference type="Gene3D" id="3.30.300.30">
    <property type="match status" value="1"/>
</dbReference>
<feature type="domain" description="AMP-dependent synthetase/ligase" evidence="7">
    <location>
        <begin position="123"/>
        <end position="301"/>
    </location>
</feature>
<evidence type="ECO:0000256" key="5">
    <source>
        <dbReference type="ARBA" id="ARBA00039545"/>
    </source>
</evidence>
<evidence type="ECO:0000259" key="8">
    <source>
        <dbReference type="Pfam" id="PF13193"/>
    </source>
</evidence>
<name>A0ABS7Y9Z9_9BURK</name>
<keyword evidence="3" id="KW-0436">Ligase</keyword>
<dbReference type="SUPFAM" id="SSF54637">
    <property type="entry name" value="Thioesterase/thiol ester dehydrase-isomerase"/>
    <property type="match status" value="1"/>
</dbReference>
<accession>A0ABS7Y9Z9</accession>
<reference evidence="10 11" key="1">
    <citation type="submission" date="2021-07" db="EMBL/GenBank/DDBJ databases">
        <title>Characterization of Violacein-producing bacteria and related species.</title>
        <authorList>
            <person name="Wilson H.S."/>
            <person name="De Leon M.E."/>
        </authorList>
    </citation>
    <scope>NUCLEOTIDE SEQUENCE [LARGE SCALE GENOMIC DNA]</scope>
    <source>
        <strain evidence="10 11">HSC-2F05</strain>
    </source>
</reference>
<dbReference type="InterPro" id="IPR000873">
    <property type="entry name" value="AMP-dep_synth/lig_dom"/>
</dbReference>
<evidence type="ECO:0000256" key="4">
    <source>
        <dbReference type="ARBA" id="ARBA00026121"/>
    </source>
</evidence>
<evidence type="ECO:0000259" key="9">
    <source>
        <dbReference type="Pfam" id="PF22818"/>
    </source>
</evidence>
<comment type="subcellular location">
    <subcellularLocation>
        <location evidence="1">Membrane</location>
        <topology evidence="1">Peripheral membrane protein</topology>
    </subcellularLocation>
</comment>
<dbReference type="Gene3D" id="3.10.129.10">
    <property type="entry name" value="Hotdog Thioesterase"/>
    <property type="match status" value="1"/>
</dbReference>
<dbReference type="RefSeq" id="WP_225237724.1">
    <property type="nucleotide sequence ID" value="NZ_JAHYBX010000001.1"/>
</dbReference>
<sequence>MPELFHALATRSPVTVAGWRAGEAFAHGALLARIRAWAALGRRTDALQVALYHDDSLEFAAALLGAWLSGKTVWLGADVLPATCAALAAKAGAFWGQFPAGCAPRMPDADDDWQGAWTPPGAGFSALVVFTSGSTGTPVPIPKRLSQLTGEVAALEAQFGARLGTAAILSTVSHQHIYGLLFRVLWPLAAGRPVHALRHEFPETLAPALAQGPAVLLASPAHLKRLPEHLDWRGAAAQLRAVFSSGGMLEAEAARHAQALLGQAPIEVYGSSETGGVAWRQRGEGAAADAWRALPGVRWRVDQGGLLAVQSPHAGVPGDDWLGLADRAEDLGDGHFVLCGRADRIVKIEEKRISLDAVEAALCASGMAREARVLAVPAPGRQVLAAFVVPSQAGQAVIEGAGSAALSRQLRAALGSSLEAVALPRRWRYLEQLPVNAQGKTTQAQLLSLLEPPAGRPRAPALRVLEQAPGRVLLEVVVPADLLYFDGHFDVAPVLPGVVQVDWAIRYGREYLGLGPGFGGINALKFQQMIRPEQPVSLELVHDAAKDQLHFRYFSAAGAHASGRILLGSP</sequence>
<evidence type="ECO:0000256" key="2">
    <source>
        <dbReference type="ARBA" id="ARBA00005005"/>
    </source>
</evidence>
<comment type="caution">
    <text evidence="10">The sequence shown here is derived from an EMBL/GenBank/DDBJ whole genome shotgun (WGS) entry which is preliminary data.</text>
</comment>
<dbReference type="Proteomes" id="UP001198602">
    <property type="component" value="Unassembled WGS sequence"/>
</dbReference>
<evidence type="ECO:0000256" key="3">
    <source>
        <dbReference type="ARBA" id="ARBA00022598"/>
    </source>
</evidence>
<dbReference type="Pfam" id="PF13193">
    <property type="entry name" value="AMP-binding_C"/>
    <property type="match status" value="1"/>
</dbReference>
<evidence type="ECO:0000256" key="6">
    <source>
        <dbReference type="ARBA" id="ARBA00042773"/>
    </source>
</evidence>
<dbReference type="Pfam" id="PF00501">
    <property type="entry name" value="AMP-binding"/>
    <property type="match status" value="1"/>
</dbReference>
<proteinExistence type="predicted"/>
<dbReference type="InterPro" id="IPR050237">
    <property type="entry name" value="ATP-dep_AMP-bd_enzyme"/>
</dbReference>
<protein>
    <recommendedName>
        <fullName evidence="5">Long-chain-fatty-acid--CoA ligase</fullName>
        <ecNumber evidence="4">6.2.1.3</ecNumber>
    </recommendedName>
    <alternativeName>
        <fullName evidence="6">Long-chain acyl-CoA synthetase</fullName>
    </alternativeName>
</protein>
<dbReference type="InterPro" id="IPR029069">
    <property type="entry name" value="HotDog_dom_sf"/>
</dbReference>
<dbReference type="PANTHER" id="PTHR43767:SF8">
    <property type="entry name" value="LONG-CHAIN-FATTY-ACID--COA LIGASE"/>
    <property type="match status" value="1"/>
</dbReference>
<dbReference type="Gene3D" id="3.40.50.12780">
    <property type="entry name" value="N-terminal domain of ligase-like"/>
    <property type="match status" value="1"/>
</dbReference>
<feature type="domain" description="AMP-binding enzyme C-terminal" evidence="8">
    <location>
        <begin position="358"/>
        <end position="440"/>
    </location>
</feature>
<dbReference type="InterPro" id="IPR054545">
    <property type="entry name" value="ApeI-like"/>
</dbReference>
<dbReference type="SUPFAM" id="SSF56801">
    <property type="entry name" value="Acetyl-CoA synthetase-like"/>
    <property type="match status" value="1"/>
</dbReference>
<evidence type="ECO:0000313" key="11">
    <source>
        <dbReference type="Proteomes" id="UP001198602"/>
    </source>
</evidence>
<dbReference type="Pfam" id="PF22818">
    <property type="entry name" value="ApeI-like"/>
    <property type="match status" value="1"/>
</dbReference>
<dbReference type="InterPro" id="IPR042099">
    <property type="entry name" value="ANL_N_sf"/>
</dbReference>
<dbReference type="InterPro" id="IPR045851">
    <property type="entry name" value="AMP-bd_C_sf"/>
</dbReference>
<dbReference type="EMBL" id="JAHYBX010000001">
    <property type="protein sequence ID" value="MCA1855364.1"/>
    <property type="molecule type" value="Genomic_DNA"/>
</dbReference>